<evidence type="ECO:0000256" key="3">
    <source>
        <dbReference type="ARBA" id="ARBA00022475"/>
    </source>
</evidence>
<dbReference type="InterPro" id="IPR005744">
    <property type="entry name" value="Hy-lIII"/>
</dbReference>
<evidence type="ECO:0000313" key="10">
    <source>
        <dbReference type="Proteomes" id="UP000178349"/>
    </source>
</evidence>
<dbReference type="GO" id="GO:0046872">
    <property type="term" value="F:metal ion binding"/>
    <property type="evidence" value="ECO:0007669"/>
    <property type="project" value="UniProtKB-KW"/>
</dbReference>
<keyword evidence="7" id="KW-0862">Zinc</keyword>
<comment type="caution">
    <text evidence="9">The sequence shown here is derived from an EMBL/GenBank/DDBJ whole genome shotgun (WGS) entry which is preliminary data.</text>
</comment>
<keyword evidence="7" id="KW-0479">Metal-binding</keyword>
<feature type="transmembrane region" description="Helical" evidence="8">
    <location>
        <begin position="77"/>
        <end position="96"/>
    </location>
</feature>
<evidence type="ECO:0000256" key="6">
    <source>
        <dbReference type="ARBA" id="ARBA00023136"/>
    </source>
</evidence>
<organism evidence="9 10">
    <name type="scientific">Candidatus Magasanikbacteria bacterium RIFOXYC12_FULL_33_11</name>
    <dbReference type="NCBI Taxonomy" id="1798701"/>
    <lineage>
        <taxon>Bacteria</taxon>
        <taxon>Candidatus Magasanikiibacteriota</taxon>
    </lineage>
</organism>
<dbReference type="InterPro" id="IPR004254">
    <property type="entry name" value="AdipoR/HlyIII-related"/>
</dbReference>
<dbReference type="PANTHER" id="PTHR20855:SF3">
    <property type="entry name" value="LD03007P"/>
    <property type="match status" value="1"/>
</dbReference>
<feature type="binding site" evidence="7">
    <location>
        <position position="192"/>
    </location>
    <ligand>
        <name>Zn(2+)</name>
        <dbReference type="ChEBI" id="CHEBI:29105"/>
    </ligand>
</feature>
<dbReference type="EMBL" id="MFQW01000013">
    <property type="protein sequence ID" value="OGH86555.1"/>
    <property type="molecule type" value="Genomic_DNA"/>
</dbReference>
<dbReference type="Proteomes" id="UP000178349">
    <property type="component" value="Unassembled WGS sequence"/>
</dbReference>
<dbReference type="AlphaFoldDB" id="A0A1F6NRM9"/>
<accession>A0A1F6NRM9</accession>
<dbReference type="GO" id="GO:0005886">
    <property type="term" value="C:plasma membrane"/>
    <property type="evidence" value="ECO:0007669"/>
    <property type="project" value="UniProtKB-SubCell"/>
</dbReference>
<feature type="transmembrane region" description="Helical" evidence="8">
    <location>
        <begin position="161"/>
        <end position="182"/>
    </location>
</feature>
<protein>
    <recommendedName>
        <fullName evidence="11">Hemolysin</fullName>
    </recommendedName>
</protein>
<sequence length="216" mass="24322">MINIKNNEPISALTHFLGLLLSIAGLVLMVVFAALKDKNVEVIGLSIFGASLILAYSASFVYHLFSKDHKVKKTLQKVDHTMIFVLIAGTYTPVGISMPNKALGWSLFGVIWGISLIGIIIKTVDIKIPGWLSTSLYLLAGWIVTIAIVPIIRWLGVSAMWWLIGGGLAYSLGTIFFALENYVKRSRWWGMHEIFHLFVMLGSFCHFWFMFHYLIR</sequence>
<keyword evidence="4 8" id="KW-0812">Transmembrane</keyword>
<feature type="binding site" evidence="7">
    <location>
        <position position="196"/>
    </location>
    <ligand>
        <name>Zn(2+)</name>
        <dbReference type="ChEBI" id="CHEBI:29105"/>
    </ligand>
</feature>
<reference evidence="9 10" key="1">
    <citation type="journal article" date="2016" name="Nat. Commun.">
        <title>Thousands of microbial genomes shed light on interconnected biogeochemical processes in an aquifer system.</title>
        <authorList>
            <person name="Anantharaman K."/>
            <person name="Brown C.T."/>
            <person name="Hug L.A."/>
            <person name="Sharon I."/>
            <person name="Castelle C.J."/>
            <person name="Probst A.J."/>
            <person name="Thomas B.C."/>
            <person name="Singh A."/>
            <person name="Wilkins M.J."/>
            <person name="Karaoz U."/>
            <person name="Brodie E.L."/>
            <person name="Williams K.H."/>
            <person name="Hubbard S.S."/>
            <person name="Banfield J.F."/>
        </authorList>
    </citation>
    <scope>NUCLEOTIDE SEQUENCE [LARGE SCALE GENOMIC DNA]</scope>
</reference>
<evidence type="ECO:0000256" key="2">
    <source>
        <dbReference type="ARBA" id="ARBA00008488"/>
    </source>
</evidence>
<dbReference type="Pfam" id="PF03006">
    <property type="entry name" value="HlyIII"/>
    <property type="match status" value="1"/>
</dbReference>
<evidence type="ECO:0000256" key="5">
    <source>
        <dbReference type="ARBA" id="ARBA00022989"/>
    </source>
</evidence>
<comment type="similarity">
    <text evidence="2">Belongs to the UPF0073 (Hly-III) family.</text>
</comment>
<evidence type="ECO:0000256" key="4">
    <source>
        <dbReference type="ARBA" id="ARBA00022692"/>
    </source>
</evidence>
<feature type="transmembrane region" description="Helical" evidence="8">
    <location>
        <begin position="136"/>
        <end position="155"/>
    </location>
</feature>
<evidence type="ECO:0000313" key="9">
    <source>
        <dbReference type="EMBL" id="OGH86555.1"/>
    </source>
</evidence>
<keyword evidence="3" id="KW-1003">Cell membrane</keyword>
<evidence type="ECO:0000256" key="7">
    <source>
        <dbReference type="PIRSR" id="PIRSR604254-1"/>
    </source>
</evidence>
<gene>
    <name evidence="9" type="ORF">A2493_03630</name>
</gene>
<evidence type="ECO:0008006" key="11">
    <source>
        <dbReference type="Google" id="ProtNLM"/>
    </source>
</evidence>
<proteinExistence type="inferred from homology"/>
<feature type="binding site" evidence="7">
    <location>
        <position position="63"/>
    </location>
    <ligand>
        <name>Zn(2+)</name>
        <dbReference type="ChEBI" id="CHEBI:29105"/>
    </ligand>
</feature>
<dbReference type="PANTHER" id="PTHR20855">
    <property type="entry name" value="ADIPOR/PROGESTIN RECEPTOR-RELATED"/>
    <property type="match status" value="1"/>
</dbReference>
<comment type="subcellular location">
    <subcellularLocation>
        <location evidence="1">Cell membrane</location>
        <topology evidence="1">Multi-pass membrane protein</topology>
    </subcellularLocation>
</comment>
<keyword evidence="5 8" id="KW-1133">Transmembrane helix</keyword>
<dbReference type="GO" id="GO:0140911">
    <property type="term" value="F:pore-forming activity"/>
    <property type="evidence" value="ECO:0007669"/>
    <property type="project" value="InterPro"/>
</dbReference>
<feature type="transmembrane region" description="Helical" evidence="8">
    <location>
        <begin position="12"/>
        <end position="36"/>
    </location>
</feature>
<feature type="transmembrane region" description="Helical" evidence="8">
    <location>
        <begin position="42"/>
        <end position="65"/>
    </location>
</feature>
<keyword evidence="6 8" id="KW-0472">Membrane</keyword>
<feature type="transmembrane region" description="Helical" evidence="8">
    <location>
        <begin position="102"/>
        <end position="124"/>
    </location>
</feature>
<name>A0A1F6NRM9_9BACT</name>
<dbReference type="NCBIfam" id="TIGR01065">
    <property type="entry name" value="hlyIII"/>
    <property type="match status" value="1"/>
</dbReference>
<feature type="transmembrane region" description="Helical" evidence="8">
    <location>
        <begin position="194"/>
        <end position="215"/>
    </location>
</feature>
<evidence type="ECO:0000256" key="1">
    <source>
        <dbReference type="ARBA" id="ARBA00004651"/>
    </source>
</evidence>
<evidence type="ECO:0000256" key="8">
    <source>
        <dbReference type="SAM" id="Phobius"/>
    </source>
</evidence>